<dbReference type="Gene3D" id="3.60.40.10">
    <property type="entry name" value="PPM-type phosphatase domain"/>
    <property type="match status" value="1"/>
</dbReference>
<sequence>MDGLRLEELLAAAERAAPMESVDVVAANLRRRFDAGRVSFLFADLVGQQLVRLTAQDRERNDDDVERIRLAGSVYDEVLRDQRPLHDSRAEDGHRVIAPVTNRGDCIGLLELTLPHVDDHVLDQVAEAAHTLAYVIVTDRRFTDLYHWGRRTTPVSLAAEIQHRLLPSASCCEASQFALAGALVPADDIGGDTYDYTLDSRTLHVSITDAMGHDVDSALLATLLVGALRCARREGRGIVEQAVEAHRALADNGREGFATGQLLRVDLESGSCQVVNAGHPWPILLRDGRAERLALEVDLPFGMPVAMPYRAQRLDLRPGDRLLLLTDGALERGAASLDVFELLCKTRDLHVREAVRALTAAVDDACGGHLQDDATVLCLDWHGTAAARRQADEGSSGP</sequence>
<gene>
    <name evidence="3" type="ORF">HNR61_005936</name>
</gene>
<proteinExistence type="predicted"/>
<organism evidence="3 4">
    <name type="scientific">Actinomadura namibiensis</name>
    <dbReference type="NCBI Taxonomy" id="182080"/>
    <lineage>
        <taxon>Bacteria</taxon>
        <taxon>Bacillati</taxon>
        <taxon>Actinomycetota</taxon>
        <taxon>Actinomycetes</taxon>
        <taxon>Streptosporangiales</taxon>
        <taxon>Thermomonosporaceae</taxon>
        <taxon>Actinomadura</taxon>
    </lineage>
</organism>
<keyword evidence="1" id="KW-0378">Hydrolase</keyword>
<feature type="domain" description="PPM-type phosphatase" evidence="2">
    <location>
        <begin position="174"/>
        <end position="381"/>
    </location>
</feature>
<dbReference type="EMBL" id="JACJIA010000008">
    <property type="protein sequence ID" value="MBA8954282.1"/>
    <property type="molecule type" value="Genomic_DNA"/>
</dbReference>
<dbReference type="SUPFAM" id="SSF81606">
    <property type="entry name" value="PP2C-like"/>
    <property type="match status" value="1"/>
</dbReference>
<dbReference type="PANTHER" id="PTHR43156:SF2">
    <property type="entry name" value="STAGE II SPORULATION PROTEIN E"/>
    <property type="match status" value="1"/>
</dbReference>
<name>A0A7W3QP47_ACTNM</name>
<evidence type="ECO:0000313" key="4">
    <source>
        <dbReference type="Proteomes" id="UP000572680"/>
    </source>
</evidence>
<dbReference type="PANTHER" id="PTHR43156">
    <property type="entry name" value="STAGE II SPORULATION PROTEIN E-RELATED"/>
    <property type="match status" value="1"/>
</dbReference>
<dbReference type="Pfam" id="PF07228">
    <property type="entry name" value="SpoIIE"/>
    <property type="match status" value="1"/>
</dbReference>
<comment type="caution">
    <text evidence="3">The sequence shown here is derived from an EMBL/GenBank/DDBJ whole genome shotgun (WGS) entry which is preliminary data.</text>
</comment>
<keyword evidence="4" id="KW-1185">Reference proteome</keyword>
<dbReference type="SMART" id="SM00331">
    <property type="entry name" value="PP2C_SIG"/>
    <property type="match status" value="1"/>
</dbReference>
<evidence type="ECO:0000313" key="3">
    <source>
        <dbReference type="EMBL" id="MBA8954282.1"/>
    </source>
</evidence>
<dbReference type="Proteomes" id="UP000572680">
    <property type="component" value="Unassembled WGS sequence"/>
</dbReference>
<accession>A0A7W3QP47</accession>
<dbReference type="AlphaFoldDB" id="A0A7W3QP47"/>
<dbReference type="GO" id="GO:0016791">
    <property type="term" value="F:phosphatase activity"/>
    <property type="evidence" value="ECO:0007669"/>
    <property type="project" value="TreeGrafter"/>
</dbReference>
<dbReference type="InterPro" id="IPR052016">
    <property type="entry name" value="Bact_Sigma-Reg"/>
</dbReference>
<protein>
    <submittedName>
        <fullName evidence="3">Serine phosphatase RsbU (Regulator of sigma subunit)</fullName>
    </submittedName>
</protein>
<dbReference type="RefSeq" id="WP_312898149.1">
    <property type="nucleotide sequence ID" value="NZ_BAAALP010000023.1"/>
</dbReference>
<dbReference type="InterPro" id="IPR001932">
    <property type="entry name" value="PPM-type_phosphatase-like_dom"/>
</dbReference>
<evidence type="ECO:0000256" key="1">
    <source>
        <dbReference type="ARBA" id="ARBA00022801"/>
    </source>
</evidence>
<reference evidence="3 4" key="1">
    <citation type="submission" date="2020-08" db="EMBL/GenBank/DDBJ databases">
        <title>Genomic Encyclopedia of Type Strains, Phase IV (KMG-IV): sequencing the most valuable type-strain genomes for metagenomic binning, comparative biology and taxonomic classification.</title>
        <authorList>
            <person name="Goeker M."/>
        </authorList>
    </citation>
    <scope>NUCLEOTIDE SEQUENCE [LARGE SCALE GENOMIC DNA]</scope>
    <source>
        <strain evidence="3 4">DSM 44197</strain>
    </source>
</reference>
<evidence type="ECO:0000259" key="2">
    <source>
        <dbReference type="SMART" id="SM00331"/>
    </source>
</evidence>
<dbReference type="InterPro" id="IPR036457">
    <property type="entry name" value="PPM-type-like_dom_sf"/>
</dbReference>